<evidence type="ECO:0000313" key="1">
    <source>
        <dbReference type="EMBL" id="EWS73569.1"/>
    </source>
</evidence>
<dbReference type="Proteomes" id="UP000009168">
    <property type="component" value="Unassembled WGS sequence"/>
</dbReference>
<accession>W7XIS3</accession>
<dbReference type="InParanoid" id="W7XIS3"/>
<keyword evidence="2" id="KW-1185">Reference proteome</keyword>
<organism evidence="1 2">
    <name type="scientific">Tetrahymena thermophila (strain SB210)</name>
    <dbReference type="NCBI Taxonomy" id="312017"/>
    <lineage>
        <taxon>Eukaryota</taxon>
        <taxon>Sar</taxon>
        <taxon>Alveolata</taxon>
        <taxon>Ciliophora</taxon>
        <taxon>Intramacronucleata</taxon>
        <taxon>Oligohymenophorea</taxon>
        <taxon>Hymenostomatida</taxon>
        <taxon>Tetrahymenina</taxon>
        <taxon>Tetrahymenidae</taxon>
        <taxon>Tetrahymena</taxon>
    </lineage>
</organism>
<reference evidence="2" key="1">
    <citation type="journal article" date="2006" name="PLoS Biol.">
        <title>Macronuclear genome sequence of the ciliate Tetrahymena thermophila, a model eukaryote.</title>
        <authorList>
            <person name="Eisen J.A."/>
            <person name="Coyne R.S."/>
            <person name="Wu M."/>
            <person name="Wu D."/>
            <person name="Thiagarajan M."/>
            <person name="Wortman J.R."/>
            <person name="Badger J.H."/>
            <person name="Ren Q."/>
            <person name="Amedeo P."/>
            <person name="Jones K.M."/>
            <person name="Tallon L.J."/>
            <person name="Delcher A.L."/>
            <person name="Salzberg S.L."/>
            <person name="Silva J.C."/>
            <person name="Haas B.J."/>
            <person name="Majoros W.H."/>
            <person name="Farzad M."/>
            <person name="Carlton J.M."/>
            <person name="Smith R.K. Jr."/>
            <person name="Garg J."/>
            <person name="Pearlman R.E."/>
            <person name="Karrer K.M."/>
            <person name="Sun L."/>
            <person name="Manning G."/>
            <person name="Elde N.C."/>
            <person name="Turkewitz A.P."/>
            <person name="Asai D.J."/>
            <person name="Wilkes D.E."/>
            <person name="Wang Y."/>
            <person name="Cai H."/>
            <person name="Collins K."/>
            <person name="Stewart B.A."/>
            <person name="Lee S.R."/>
            <person name="Wilamowska K."/>
            <person name="Weinberg Z."/>
            <person name="Ruzzo W.L."/>
            <person name="Wloga D."/>
            <person name="Gaertig J."/>
            <person name="Frankel J."/>
            <person name="Tsao C.-C."/>
            <person name="Gorovsky M.A."/>
            <person name="Keeling P.J."/>
            <person name="Waller R.F."/>
            <person name="Patron N.J."/>
            <person name="Cherry J.M."/>
            <person name="Stover N.A."/>
            <person name="Krieger C.J."/>
            <person name="del Toro C."/>
            <person name="Ryder H.F."/>
            <person name="Williamson S.C."/>
            <person name="Barbeau R.A."/>
            <person name="Hamilton E.P."/>
            <person name="Orias E."/>
        </authorList>
    </citation>
    <scope>NUCLEOTIDE SEQUENCE [LARGE SCALE GENOMIC DNA]</scope>
    <source>
        <strain evidence="2">SB210</strain>
    </source>
</reference>
<proteinExistence type="predicted"/>
<dbReference type="GeneID" id="24438692"/>
<protein>
    <submittedName>
        <fullName evidence="1">Transmembrane protein, putative</fullName>
    </submittedName>
</protein>
<dbReference type="EMBL" id="GG662644">
    <property type="protein sequence ID" value="EWS73569.1"/>
    <property type="molecule type" value="Genomic_DNA"/>
</dbReference>
<dbReference type="AlphaFoldDB" id="W7XIS3"/>
<dbReference type="RefSeq" id="XP_012653892.1">
    <property type="nucleotide sequence ID" value="XM_012798438.1"/>
</dbReference>
<name>W7XIS3_TETTS</name>
<evidence type="ECO:0000313" key="2">
    <source>
        <dbReference type="Proteomes" id="UP000009168"/>
    </source>
</evidence>
<gene>
    <name evidence="1" type="ORF">TTHERM_000388219</name>
</gene>
<keyword evidence="1" id="KW-0472">Membrane</keyword>
<keyword evidence="1" id="KW-0812">Transmembrane</keyword>
<sequence length="102" mass="11995">MAKQDQININWLTFQIKILIVIAHFKKQVFYIKIIQKNCKKTKKTKYSMHAIQRKYPESVINTAVSVFLIIPSVEISILRSINFTVEDTVQKFLRKNRVNIG</sequence>
<dbReference type="KEGG" id="tet:TTHERM_000388219"/>